<reference evidence="2" key="1">
    <citation type="submission" date="2012-09" db="EMBL/GenBank/DDBJ databases">
        <title>Metagenomic Characterization of a Microbial Community in Wastewater Detects High Levels of Antibiotic Resistance.</title>
        <authorList>
            <person name="Abrams M."/>
            <person name="Caldwell A."/>
            <person name="Vandaei E."/>
            <person name="Lee W."/>
            <person name="Perrott J."/>
            <person name="Khan S.Y."/>
            <person name="Ta J."/>
            <person name="Romero D."/>
            <person name="Nguyen V."/>
            <person name="Pourmand N."/>
            <person name="Ouverney C.C."/>
        </authorList>
    </citation>
    <scope>NUCLEOTIDE SEQUENCE</scope>
</reference>
<name>L7VWI2_9BACT</name>
<protein>
    <submittedName>
        <fullName evidence="2">Uncharacterized protein</fullName>
    </submittedName>
</protein>
<dbReference type="EMBL" id="JX649887">
    <property type="protein sequence ID" value="AGC71929.1"/>
    <property type="molecule type" value="Genomic_DNA"/>
</dbReference>
<proteinExistence type="predicted"/>
<evidence type="ECO:0000313" key="2">
    <source>
        <dbReference type="EMBL" id="AGC71929.1"/>
    </source>
</evidence>
<feature type="transmembrane region" description="Helical" evidence="1">
    <location>
        <begin position="53"/>
        <end position="74"/>
    </location>
</feature>
<evidence type="ECO:0000256" key="1">
    <source>
        <dbReference type="SAM" id="Phobius"/>
    </source>
</evidence>
<keyword evidence="1" id="KW-0472">Membrane</keyword>
<sequence length="130" mass="14337">MLNYLKEHPEIVASLLAFAGALLRLLDNRLKARALLAAPSEEVREKIANLPPVSGVLVLLLAAAALVSCLMALVRFEQHLAAKDYECTRDSDCEPPAKCRKHFCEDVAQSFKPTVALLFERRTTPVGRIP</sequence>
<organism evidence="2">
    <name type="scientific">uncultured bacterium A1Q1_fos_25</name>
    <dbReference type="NCBI Taxonomy" id="1256569"/>
    <lineage>
        <taxon>Bacteria</taxon>
        <taxon>environmental samples</taxon>
    </lineage>
</organism>
<keyword evidence="1" id="KW-0812">Transmembrane</keyword>
<accession>L7VWI2</accession>
<keyword evidence="1" id="KW-1133">Transmembrane helix</keyword>
<dbReference type="AlphaFoldDB" id="L7VWI2"/>